<dbReference type="EnsemblPlants" id="OBART11G09830.1">
    <property type="protein sequence ID" value="OBART11G09830.1"/>
    <property type="gene ID" value="OBART11G09830"/>
</dbReference>
<accession>A0A0D3HKM1</accession>
<feature type="region of interest" description="Disordered" evidence="1">
    <location>
        <begin position="1"/>
        <end position="62"/>
    </location>
</feature>
<evidence type="ECO:0000256" key="1">
    <source>
        <dbReference type="SAM" id="MobiDB-lite"/>
    </source>
</evidence>
<name>A0A0D3HKM1_9ORYZ</name>
<dbReference type="Gramene" id="OBART11G09830.1">
    <property type="protein sequence ID" value="OBART11G09830.1"/>
    <property type="gene ID" value="OBART11G09830"/>
</dbReference>
<sequence length="62" mass="6908">MHRGQEEASRSRGNQEHEPALASLKGEEECDAEWEKGRENVRGIPDAVEPSLEKATEMPFGT</sequence>
<dbReference type="Proteomes" id="UP000026960">
    <property type="component" value="Chromosome 11"/>
</dbReference>
<dbReference type="PaxDb" id="65489-OBART11G09830.1"/>
<dbReference type="AlphaFoldDB" id="A0A0D3HKM1"/>
<reference evidence="2" key="1">
    <citation type="journal article" date="2009" name="Rice">
        <title>De Novo Next Generation Sequencing of Plant Genomes.</title>
        <authorList>
            <person name="Rounsley S."/>
            <person name="Marri P.R."/>
            <person name="Yu Y."/>
            <person name="He R."/>
            <person name="Sisneros N."/>
            <person name="Goicoechea J.L."/>
            <person name="Lee S.J."/>
            <person name="Angelova A."/>
            <person name="Kudrna D."/>
            <person name="Luo M."/>
            <person name="Affourtit J."/>
            <person name="Desany B."/>
            <person name="Knight J."/>
            <person name="Niazi F."/>
            <person name="Egholm M."/>
            <person name="Wing R.A."/>
        </authorList>
    </citation>
    <scope>NUCLEOTIDE SEQUENCE [LARGE SCALE GENOMIC DNA]</scope>
    <source>
        <strain evidence="2">cv. IRGC 105608</strain>
    </source>
</reference>
<evidence type="ECO:0000313" key="3">
    <source>
        <dbReference type="Proteomes" id="UP000026960"/>
    </source>
</evidence>
<feature type="compositionally biased region" description="Basic and acidic residues" evidence="1">
    <location>
        <begin position="1"/>
        <end position="19"/>
    </location>
</feature>
<organism evidence="2">
    <name type="scientific">Oryza barthii</name>
    <dbReference type="NCBI Taxonomy" id="65489"/>
    <lineage>
        <taxon>Eukaryota</taxon>
        <taxon>Viridiplantae</taxon>
        <taxon>Streptophyta</taxon>
        <taxon>Embryophyta</taxon>
        <taxon>Tracheophyta</taxon>
        <taxon>Spermatophyta</taxon>
        <taxon>Magnoliopsida</taxon>
        <taxon>Liliopsida</taxon>
        <taxon>Poales</taxon>
        <taxon>Poaceae</taxon>
        <taxon>BOP clade</taxon>
        <taxon>Oryzoideae</taxon>
        <taxon>Oryzeae</taxon>
        <taxon>Oryzinae</taxon>
        <taxon>Oryza</taxon>
    </lineage>
</organism>
<keyword evidence="3" id="KW-1185">Reference proteome</keyword>
<reference evidence="2" key="2">
    <citation type="submission" date="2015-03" db="UniProtKB">
        <authorList>
            <consortium name="EnsemblPlants"/>
        </authorList>
    </citation>
    <scope>IDENTIFICATION</scope>
</reference>
<protein>
    <submittedName>
        <fullName evidence="2">Uncharacterized protein</fullName>
    </submittedName>
</protein>
<dbReference type="HOGENOM" id="CLU_2907615_0_0_1"/>
<evidence type="ECO:0000313" key="2">
    <source>
        <dbReference type="EnsemblPlants" id="OBART11G09830.1"/>
    </source>
</evidence>
<proteinExistence type="predicted"/>